<gene>
    <name evidence="6 7" type="primary">rplJ</name>
    <name evidence="7" type="ORF">K1J50_01600</name>
</gene>
<keyword evidence="3 6" id="KW-0689">Ribosomal protein</keyword>
<dbReference type="NCBIfam" id="NF000955">
    <property type="entry name" value="PRK00099.1-1"/>
    <property type="match status" value="1"/>
</dbReference>
<comment type="function">
    <text evidence="1 6">Forms part of the ribosomal stalk, playing a central role in the interaction of the ribosome with GTP-bound translation factors.</text>
</comment>
<comment type="similarity">
    <text evidence="2 6">Belongs to the universal ribosomal protein uL10 family.</text>
</comment>
<sequence>MDRTEKREFVARLQAVLADASMVVVTRNAGLTVADSTELRRRMRAAGATFKVAKNRLAVRALDGTRFAGIAPLLKGPTALAWSRDPVAVAKICVDFARANDRFVVLGGALGERVLDADGVKALAELPSLETLRAQLLGLIQTPATRLAAVLQAPGAQLARVLSAYARKGEGGEAQAA</sequence>
<comment type="subunit">
    <text evidence="6">Part of the ribosomal stalk of the 50S ribosomal subunit. The N-terminus interacts with L11 and the large rRNA to form the base of the stalk. The C-terminus forms an elongated spine to which L12 dimers bind in a sequential fashion forming a multimeric L10(L12)X complex.</text>
</comment>
<dbReference type="SUPFAM" id="SSF160369">
    <property type="entry name" value="Ribosomal protein L10-like"/>
    <property type="match status" value="1"/>
</dbReference>
<organism evidence="7 8">
    <name type="scientific">Caldovatus aquaticus</name>
    <dbReference type="NCBI Taxonomy" id="2865671"/>
    <lineage>
        <taxon>Bacteria</taxon>
        <taxon>Pseudomonadati</taxon>
        <taxon>Pseudomonadota</taxon>
        <taxon>Alphaproteobacteria</taxon>
        <taxon>Acetobacterales</taxon>
        <taxon>Roseomonadaceae</taxon>
        <taxon>Caldovatus</taxon>
    </lineage>
</organism>
<evidence type="ECO:0000313" key="8">
    <source>
        <dbReference type="Proteomes" id="UP001519924"/>
    </source>
</evidence>
<reference evidence="7 8" key="1">
    <citation type="submission" date="2021-08" db="EMBL/GenBank/DDBJ databases">
        <title>Caldovatus sediminis gen. nov., sp. nov., a moderately thermophilic bacterium isolated from a hot spring.</title>
        <authorList>
            <person name="Hu C.-J."/>
            <person name="Li W.-J."/>
            <person name="Xian W.-D."/>
        </authorList>
    </citation>
    <scope>NUCLEOTIDE SEQUENCE [LARGE SCALE GENOMIC DNA]</scope>
    <source>
        <strain evidence="7 8">SYSU G05006</strain>
    </source>
</reference>
<keyword evidence="4 6" id="KW-0687">Ribonucleoprotein</keyword>
<evidence type="ECO:0000313" key="7">
    <source>
        <dbReference type="EMBL" id="MBW8268174.1"/>
    </source>
</evidence>
<evidence type="ECO:0000256" key="6">
    <source>
        <dbReference type="HAMAP-Rule" id="MF_00362"/>
    </source>
</evidence>
<dbReference type="Gene3D" id="6.10.250.290">
    <property type="match status" value="1"/>
</dbReference>
<keyword evidence="6" id="KW-0699">rRNA-binding</keyword>
<dbReference type="Gene3D" id="3.30.70.1730">
    <property type="match status" value="1"/>
</dbReference>
<protein>
    <recommendedName>
        <fullName evidence="5 6">Large ribosomal subunit protein uL10</fullName>
    </recommendedName>
</protein>
<comment type="caution">
    <text evidence="7">The sequence shown here is derived from an EMBL/GenBank/DDBJ whole genome shotgun (WGS) entry which is preliminary data.</text>
</comment>
<accession>A0ABS7EY66</accession>
<evidence type="ECO:0000256" key="1">
    <source>
        <dbReference type="ARBA" id="ARBA00002633"/>
    </source>
</evidence>
<dbReference type="CDD" id="cd05797">
    <property type="entry name" value="Ribosomal_L10"/>
    <property type="match status" value="1"/>
</dbReference>
<evidence type="ECO:0000256" key="4">
    <source>
        <dbReference type="ARBA" id="ARBA00023274"/>
    </source>
</evidence>
<dbReference type="InterPro" id="IPR022973">
    <property type="entry name" value="Ribosomal_uL10_bac"/>
</dbReference>
<name>A0ABS7EY66_9PROT</name>
<dbReference type="GO" id="GO:0005840">
    <property type="term" value="C:ribosome"/>
    <property type="evidence" value="ECO:0007669"/>
    <property type="project" value="UniProtKB-KW"/>
</dbReference>
<evidence type="ECO:0000256" key="5">
    <source>
        <dbReference type="ARBA" id="ARBA00035202"/>
    </source>
</evidence>
<dbReference type="InterPro" id="IPR002363">
    <property type="entry name" value="Ribosomal_uL10_CS_bac"/>
</dbReference>
<dbReference type="Proteomes" id="UP001519924">
    <property type="component" value="Unassembled WGS sequence"/>
</dbReference>
<keyword evidence="8" id="KW-1185">Reference proteome</keyword>
<dbReference type="PROSITE" id="PS01109">
    <property type="entry name" value="RIBOSOMAL_L10"/>
    <property type="match status" value="1"/>
</dbReference>
<dbReference type="InterPro" id="IPR043141">
    <property type="entry name" value="Ribosomal_uL10-like_sf"/>
</dbReference>
<dbReference type="RefSeq" id="WP_220115676.1">
    <property type="nucleotide sequence ID" value="NZ_JAHZUY010000002.1"/>
</dbReference>
<dbReference type="InterPro" id="IPR047865">
    <property type="entry name" value="Ribosomal_uL10_bac_type"/>
</dbReference>
<evidence type="ECO:0000256" key="3">
    <source>
        <dbReference type="ARBA" id="ARBA00022980"/>
    </source>
</evidence>
<dbReference type="Pfam" id="PF00466">
    <property type="entry name" value="Ribosomal_L10"/>
    <property type="match status" value="1"/>
</dbReference>
<dbReference type="InterPro" id="IPR001790">
    <property type="entry name" value="Ribosomal_uL10"/>
</dbReference>
<dbReference type="EMBL" id="JAHZUY010000002">
    <property type="protein sequence ID" value="MBW8268174.1"/>
    <property type="molecule type" value="Genomic_DNA"/>
</dbReference>
<dbReference type="PANTHER" id="PTHR11560">
    <property type="entry name" value="39S RIBOSOMAL PROTEIN L10, MITOCHONDRIAL"/>
    <property type="match status" value="1"/>
</dbReference>
<keyword evidence="6" id="KW-0694">RNA-binding</keyword>
<evidence type="ECO:0000256" key="2">
    <source>
        <dbReference type="ARBA" id="ARBA00008889"/>
    </source>
</evidence>
<dbReference type="HAMAP" id="MF_00362">
    <property type="entry name" value="Ribosomal_uL10"/>
    <property type="match status" value="1"/>
</dbReference>
<proteinExistence type="inferred from homology"/>